<dbReference type="EMBL" id="MIFZ01000269">
    <property type="protein sequence ID" value="OSY50737.1"/>
    <property type="molecule type" value="Genomic_DNA"/>
</dbReference>
<feature type="compositionally biased region" description="Pro residues" evidence="1">
    <location>
        <begin position="183"/>
        <end position="193"/>
    </location>
</feature>
<feature type="region of interest" description="Disordered" evidence="1">
    <location>
        <begin position="257"/>
        <end position="289"/>
    </location>
</feature>
<name>A0A1Y2NUN1_STRFR</name>
<feature type="compositionally biased region" description="Low complexity" evidence="1">
    <location>
        <begin position="194"/>
        <end position="244"/>
    </location>
</feature>
<feature type="compositionally biased region" description="Polar residues" evidence="1">
    <location>
        <begin position="162"/>
        <end position="172"/>
    </location>
</feature>
<evidence type="ECO:0000313" key="3">
    <source>
        <dbReference type="Proteomes" id="UP000194318"/>
    </source>
</evidence>
<reference evidence="2 3" key="1">
    <citation type="submission" date="2016-09" db="EMBL/GenBank/DDBJ databases">
        <title>Streptomyces fradiae DSM40063, a candidate organism with high potential of specific P450 cytochromes.</title>
        <authorList>
            <person name="Grumaz C."/>
            <person name="Vainshtein Y."/>
            <person name="Kirstahler P."/>
            <person name="Sohn K."/>
        </authorList>
    </citation>
    <scope>NUCLEOTIDE SEQUENCE [LARGE SCALE GENOMIC DNA]</scope>
    <source>
        <strain evidence="2 3">DSM 40063</strain>
    </source>
</reference>
<accession>A0A1Y2NUN1</accession>
<feature type="region of interest" description="Disordered" evidence="1">
    <location>
        <begin position="160"/>
        <end position="245"/>
    </location>
</feature>
<protein>
    <recommendedName>
        <fullName evidence="4">DNA-binding protein</fullName>
    </recommendedName>
</protein>
<organism evidence="2 3">
    <name type="scientific">Streptomyces fradiae ATCC 10745 = DSM 40063</name>
    <dbReference type="NCBI Taxonomy" id="1319510"/>
    <lineage>
        <taxon>Bacteria</taxon>
        <taxon>Bacillati</taxon>
        <taxon>Actinomycetota</taxon>
        <taxon>Actinomycetes</taxon>
        <taxon>Kitasatosporales</taxon>
        <taxon>Streptomycetaceae</taxon>
        <taxon>Streptomyces</taxon>
    </lineage>
</organism>
<evidence type="ECO:0000256" key="1">
    <source>
        <dbReference type="SAM" id="MobiDB-lite"/>
    </source>
</evidence>
<comment type="caution">
    <text evidence="2">The sequence shown here is derived from an EMBL/GenBank/DDBJ whole genome shotgun (WGS) entry which is preliminary data.</text>
</comment>
<sequence>MNLVKPAGQKRGRALYAQRNTTRHMRRPPPGCGVPGGGLANEEENSFLMDAQHLSASSHTPLRVAGKRPGDHSSGIIHVNTRHTTRFTVVGNHLAQHAALSLVAIGLAVHIQSLPTGARIDIKTLAARFPEGAQRVAGALRELEAHGYLRRVRERRPDGRITTRTLSCNQPSAWGRAGEAVPRTPPPPAPAPAPAARTAPSAPAPVAEPAAEPAAEAMAEPGPEPGPESLAAPPAEPEPGASAESVTAYVVESVAGRGPAGPSVPGSVAVREPGHAPAPPCGTKPVRPPRRARVPLRVPQPAFPAASLLKAATELLAGLHRHDPRLVLSARDTEELAPGVAAWLERDVTPQGVRQALLRLPGEPLRYPAAFLAHRLTADLPPAVAGPVSPPHPLQNCDVCDRAYRAPAPGVCGGCRVLVAEERERGVTVTAARCAPPRG</sequence>
<evidence type="ECO:0008006" key="4">
    <source>
        <dbReference type="Google" id="ProtNLM"/>
    </source>
</evidence>
<evidence type="ECO:0000313" key="2">
    <source>
        <dbReference type="EMBL" id="OSY50737.1"/>
    </source>
</evidence>
<dbReference type="AlphaFoldDB" id="A0A1Y2NUN1"/>
<proteinExistence type="predicted"/>
<dbReference type="Proteomes" id="UP000194318">
    <property type="component" value="Unassembled WGS sequence"/>
</dbReference>
<gene>
    <name evidence="2" type="ORF">BG846_03628</name>
</gene>